<evidence type="ECO:0000259" key="2">
    <source>
        <dbReference type="Pfam" id="PF00561"/>
    </source>
</evidence>
<accession>A0A4Y6PPG2</accession>
<keyword evidence="4" id="KW-1185">Reference proteome</keyword>
<name>A0A4Y6PPG2_PERCE</name>
<evidence type="ECO:0000256" key="1">
    <source>
        <dbReference type="ARBA" id="ARBA00022801"/>
    </source>
</evidence>
<dbReference type="InterPro" id="IPR029058">
    <property type="entry name" value="AB_hydrolase_fold"/>
</dbReference>
<dbReference type="PANTHER" id="PTHR43329">
    <property type="entry name" value="EPOXIDE HYDROLASE"/>
    <property type="match status" value="1"/>
</dbReference>
<dbReference type="OrthoDB" id="5342129at2"/>
<dbReference type="Proteomes" id="UP000315995">
    <property type="component" value="Chromosome"/>
</dbReference>
<evidence type="ECO:0000313" key="4">
    <source>
        <dbReference type="Proteomes" id="UP000315995"/>
    </source>
</evidence>
<dbReference type="GO" id="GO:0016787">
    <property type="term" value="F:hydrolase activity"/>
    <property type="evidence" value="ECO:0007669"/>
    <property type="project" value="UniProtKB-KW"/>
</dbReference>
<reference evidence="3 4" key="1">
    <citation type="submission" date="2019-06" db="EMBL/GenBank/DDBJ databases">
        <title>Persicimonas caeni gen. nov., sp. nov., a predatory bacterium isolated from solar saltern.</title>
        <authorList>
            <person name="Wang S."/>
        </authorList>
    </citation>
    <scope>NUCLEOTIDE SEQUENCE [LARGE SCALE GENOMIC DNA]</scope>
    <source>
        <strain evidence="3 4">YN101</strain>
    </source>
</reference>
<dbReference type="Pfam" id="PF00561">
    <property type="entry name" value="Abhydrolase_1"/>
    <property type="match status" value="1"/>
</dbReference>
<dbReference type="PRINTS" id="PR00111">
    <property type="entry name" value="ABHYDROLASE"/>
</dbReference>
<accession>A0A5B8Y0C3</accession>
<dbReference type="Gene3D" id="3.40.50.1820">
    <property type="entry name" value="alpha/beta hydrolase"/>
    <property type="match status" value="1"/>
</dbReference>
<feature type="domain" description="AB hydrolase-1" evidence="2">
    <location>
        <begin position="31"/>
        <end position="276"/>
    </location>
</feature>
<dbReference type="PRINTS" id="PR00412">
    <property type="entry name" value="EPOXHYDRLASE"/>
</dbReference>
<organism evidence="3 4">
    <name type="scientific">Persicimonas caeni</name>
    <dbReference type="NCBI Taxonomy" id="2292766"/>
    <lineage>
        <taxon>Bacteria</taxon>
        <taxon>Deltaproteobacteria</taxon>
        <taxon>Bradymonadales</taxon>
        <taxon>Bradymonadaceae</taxon>
        <taxon>Persicimonas</taxon>
    </lineage>
</organism>
<dbReference type="RefSeq" id="WP_141196737.1">
    <property type="nucleotide sequence ID" value="NZ_CP041186.1"/>
</dbReference>
<dbReference type="AlphaFoldDB" id="A0A4Y6PPG2"/>
<sequence length="292" mass="33743">MNTDVPFKHRRVRASGVELHCVELGARDDAPLMLFLHGFPEFWYSWRHQMREFADDFHVVAPDLRGYNTSDKPAGRGAYSLDKLVDDVRALIVNLGYDKCVLVGHDWGGAIAWQFAHTHPEMLDKLVVMNLPHPVRFYEGLATAAQLRRSWYIFFFQLPWLPEKLLSRDRYRTIAELFEKESKNPGAFSDEDLEAYRQAASQPGALTAMLNYYRNILLQAFSFDPDDYTPLEVPTLLIWGEDDSALGKELTYGTERFVRDLQIAYIPECSHWVQQDRPAIVNRHMRSFVDAG</sequence>
<gene>
    <name evidence="3" type="ORF">FIV42_05700</name>
</gene>
<dbReference type="InterPro" id="IPR000073">
    <property type="entry name" value="AB_hydrolase_1"/>
</dbReference>
<keyword evidence="1 3" id="KW-0378">Hydrolase</keyword>
<evidence type="ECO:0000313" key="3">
    <source>
        <dbReference type="EMBL" id="QDG50241.1"/>
    </source>
</evidence>
<dbReference type="EMBL" id="CP041186">
    <property type="protein sequence ID" value="QDG50241.1"/>
    <property type="molecule type" value="Genomic_DNA"/>
</dbReference>
<proteinExistence type="predicted"/>
<dbReference type="InterPro" id="IPR000639">
    <property type="entry name" value="Epox_hydrolase-like"/>
</dbReference>
<protein>
    <submittedName>
        <fullName evidence="3">Alpha/beta fold hydrolase</fullName>
    </submittedName>
</protein>
<dbReference type="SUPFAM" id="SSF53474">
    <property type="entry name" value="alpha/beta-Hydrolases"/>
    <property type="match status" value="1"/>
</dbReference>